<feature type="region of interest" description="Disordered" evidence="1">
    <location>
        <begin position="1"/>
        <end position="41"/>
    </location>
</feature>
<organism evidence="2 3">
    <name type="scientific">Pycnococcus provasolii</name>
    <dbReference type="NCBI Taxonomy" id="41880"/>
    <lineage>
        <taxon>Eukaryota</taxon>
        <taxon>Viridiplantae</taxon>
        <taxon>Chlorophyta</taxon>
        <taxon>Pseudoscourfieldiophyceae</taxon>
        <taxon>Pseudoscourfieldiales</taxon>
        <taxon>Pycnococcaceae</taxon>
        <taxon>Pycnococcus</taxon>
    </lineage>
</organism>
<evidence type="ECO:0000313" key="2">
    <source>
        <dbReference type="EMBL" id="GHP01820.1"/>
    </source>
</evidence>
<dbReference type="Proteomes" id="UP000660262">
    <property type="component" value="Unassembled WGS sequence"/>
</dbReference>
<sequence length="116" mass="12525">MQELASSSGSSDDDVKKKVEYELGQLRKNKQTPPSAAAPRTSEEVVTWFGERVKCDAIVDAAQTLLDGYGRVNIQTNIAVSDVHDDKSTTATPSAISPSATCCRPSDMYLTELCII</sequence>
<protein>
    <submittedName>
        <fullName evidence="2">Uncharacterized protein</fullName>
    </submittedName>
</protein>
<evidence type="ECO:0000256" key="1">
    <source>
        <dbReference type="SAM" id="MobiDB-lite"/>
    </source>
</evidence>
<comment type="caution">
    <text evidence="2">The sequence shown here is derived from an EMBL/GenBank/DDBJ whole genome shotgun (WGS) entry which is preliminary data.</text>
</comment>
<reference evidence="2" key="1">
    <citation type="submission" date="2020-10" db="EMBL/GenBank/DDBJ databases">
        <title>Unveiling of a novel bifunctional photoreceptor, Dualchrome1, isolated from a cosmopolitan green alga.</title>
        <authorList>
            <person name="Suzuki S."/>
            <person name="Kawachi M."/>
        </authorList>
    </citation>
    <scope>NUCLEOTIDE SEQUENCE</scope>
    <source>
        <strain evidence="2">NIES 2893</strain>
    </source>
</reference>
<evidence type="ECO:0000313" key="3">
    <source>
        <dbReference type="Proteomes" id="UP000660262"/>
    </source>
</evidence>
<gene>
    <name evidence="2" type="ORF">PPROV_000057700</name>
</gene>
<dbReference type="EMBL" id="BNJQ01000002">
    <property type="protein sequence ID" value="GHP01820.1"/>
    <property type="molecule type" value="Genomic_DNA"/>
</dbReference>
<dbReference type="AlphaFoldDB" id="A0A830H6Z4"/>
<accession>A0A830H6Z4</accession>
<feature type="compositionally biased region" description="Low complexity" evidence="1">
    <location>
        <begin position="1"/>
        <end position="10"/>
    </location>
</feature>
<proteinExistence type="predicted"/>
<name>A0A830H6Z4_9CHLO</name>
<keyword evidence="3" id="KW-1185">Reference proteome</keyword>